<dbReference type="Gene3D" id="1.10.287.110">
    <property type="entry name" value="DnaJ domain"/>
    <property type="match status" value="1"/>
</dbReference>
<name>A0A1Y5Q6U3_9GAMM</name>
<evidence type="ECO:0000256" key="1">
    <source>
        <dbReference type="ARBA" id="ARBA00023186"/>
    </source>
</evidence>
<evidence type="ECO:0000259" key="2">
    <source>
        <dbReference type="PROSITE" id="PS50076"/>
    </source>
</evidence>
<dbReference type="InterPro" id="IPR050817">
    <property type="entry name" value="DjlA_DnaK_co-chaperone"/>
</dbReference>
<dbReference type="InterPro" id="IPR001623">
    <property type="entry name" value="DnaJ_domain"/>
</dbReference>
<dbReference type="SUPFAM" id="SSF46565">
    <property type="entry name" value="Chaperone J-domain"/>
    <property type="match status" value="1"/>
</dbReference>
<gene>
    <name evidence="3" type="ORF">STPYR_12988</name>
</gene>
<dbReference type="PANTHER" id="PTHR24074">
    <property type="entry name" value="CO-CHAPERONE PROTEIN DJLA"/>
    <property type="match status" value="1"/>
</dbReference>
<protein>
    <submittedName>
        <fullName evidence="3">Heat shock protein DnaJ domain protein</fullName>
    </submittedName>
</protein>
<sequence length="115" mass="13096">MDARPPMRWYGKLLGFIAGALLFRPNPLFGAALGVLLGHAFDSDWFRLNRDAPYRELGLTREASDAEIDLAYRRLISQYHPDKVAGAAPELRAQAERKARQINAAYDRIKTLRKR</sequence>
<dbReference type="SMART" id="SM00271">
    <property type="entry name" value="DnaJ"/>
    <property type="match status" value="1"/>
</dbReference>
<dbReference type="PROSITE" id="PS50076">
    <property type="entry name" value="DNAJ_2"/>
    <property type="match status" value="1"/>
</dbReference>
<evidence type="ECO:0000313" key="3">
    <source>
        <dbReference type="EMBL" id="SBV38038.1"/>
    </source>
</evidence>
<keyword evidence="3" id="KW-0346">Stress response</keyword>
<dbReference type="Pfam" id="PF00226">
    <property type="entry name" value="DnaJ"/>
    <property type="match status" value="1"/>
</dbReference>
<dbReference type="EMBL" id="FLTS01000001">
    <property type="protein sequence ID" value="SBV38038.1"/>
    <property type="molecule type" value="Genomic_DNA"/>
</dbReference>
<accession>A0A1Y5Q6U3</accession>
<proteinExistence type="predicted"/>
<organism evidence="3">
    <name type="scientific">uncultured Stenotrophomonas sp</name>
    <dbReference type="NCBI Taxonomy" id="165438"/>
    <lineage>
        <taxon>Bacteria</taxon>
        <taxon>Pseudomonadati</taxon>
        <taxon>Pseudomonadota</taxon>
        <taxon>Gammaproteobacteria</taxon>
        <taxon>Lysobacterales</taxon>
        <taxon>Lysobacteraceae</taxon>
        <taxon>Stenotrophomonas</taxon>
        <taxon>environmental samples</taxon>
    </lineage>
</organism>
<dbReference type="AlphaFoldDB" id="A0A1Y5Q6U3"/>
<dbReference type="InterPro" id="IPR036869">
    <property type="entry name" value="J_dom_sf"/>
</dbReference>
<keyword evidence="1" id="KW-0143">Chaperone</keyword>
<reference evidence="3" key="1">
    <citation type="submission" date="2016-03" db="EMBL/GenBank/DDBJ databases">
        <authorList>
            <person name="Ploux O."/>
        </authorList>
    </citation>
    <scope>NUCLEOTIDE SEQUENCE</scope>
    <source>
        <strain evidence="3">UC10</strain>
    </source>
</reference>
<dbReference type="CDD" id="cd06257">
    <property type="entry name" value="DnaJ"/>
    <property type="match status" value="1"/>
</dbReference>
<dbReference type="PRINTS" id="PR00625">
    <property type="entry name" value="JDOMAIN"/>
</dbReference>
<feature type="domain" description="J" evidence="2">
    <location>
        <begin position="52"/>
        <end position="115"/>
    </location>
</feature>